<dbReference type="AlphaFoldDB" id="A0A2Z6GDW4"/>
<dbReference type="PROSITE" id="PS51257">
    <property type="entry name" value="PROKAR_LIPOPROTEIN"/>
    <property type="match status" value="1"/>
</dbReference>
<dbReference type="KEGG" id="fam:OYT1_ch2152"/>
<evidence type="ECO:0000313" key="2">
    <source>
        <dbReference type="EMBL" id="BBE51677.1"/>
    </source>
</evidence>
<dbReference type="OrthoDB" id="5298161at2"/>
<gene>
    <name evidence="2" type="ORF">OYT1_ch2152</name>
</gene>
<accession>A0A2Z6GDW4</accession>
<evidence type="ECO:0000313" key="3">
    <source>
        <dbReference type="Proteomes" id="UP000033070"/>
    </source>
</evidence>
<dbReference type="Pfam" id="PF13488">
    <property type="entry name" value="Gly-zipper_Omp"/>
    <property type="match status" value="1"/>
</dbReference>
<feature type="domain" description="Glycine zipper" evidence="1">
    <location>
        <begin position="59"/>
        <end position="100"/>
    </location>
</feature>
<evidence type="ECO:0000259" key="1">
    <source>
        <dbReference type="Pfam" id="PF13488"/>
    </source>
</evidence>
<keyword evidence="2" id="KW-0449">Lipoprotein</keyword>
<dbReference type="InterPro" id="IPR039567">
    <property type="entry name" value="Gly-zipper"/>
</dbReference>
<proteinExistence type="predicted"/>
<keyword evidence="3" id="KW-1185">Reference proteome</keyword>
<dbReference type="STRING" id="1188319.OYT1_01142"/>
<sequence>MNRNNLLLTLGMAAVLGGCVSSNSGDVYSRDEARRVQTVQFGTVESVRSVKIEGTQSGIGAGAGAVTGAIAGSSVGQGRGSAVAAVLGAVAGGVVGAAAEQGYTRENATEITIRLEGGRIISIVQSGDEKFQAGDKVKIVESGGENRVTHQ</sequence>
<organism evidence="2 3">
    <name type="scientific">Ferriphaselus amnicola</name>
    <dbReference type="NCBI Taxonomy" id="1188319"/>
    <lineage>
        <taxon>Bacteria</taxon>
        <taxon>Pseudomonadati</taxon>
        <taxon>Pseudomonadota</taxon>
        <taxon>Betaproteobacteria</taxon>
        <taxon>Nitrosomonadales</taxon>
        <taxon>Gallionellaceae</taxon>
        <taxon>Ferriphaselus</taxon>
    </lineage>
</organism>
<dbReference type="Proteomes" id="UP000033070">
    <property type="component" value="Chromosome"/>
</dbReference>
<reference evidence="2 3" key="1">
    <citation type="submission" date="2018-06" db="EMBL/GenBank/DDBJ databases">
        <title>OYT1 Genome Sequencing.</title>
        <authorList>
            <person name="Kato S."/>
            <person name="Itoh T."/>
            <person name="Ohkuma M."/>
        </authorList>
    </citation>
    <scope>NUCLEOTIDE SEQUENCE [LARGE SCALE GENOMIC DNA]</scope>
    <source>
        <strain evidence="2 3">OYT1</strain>
    </source>
</reference>
<name>A0A2Z6GDW4_9PROT</name>
<dbReference type="RefSeq" id="WP_062626320.1">
    <property type="nucleotide sequence ID" value="NZ_AP018738.1"/>
</dbReference>
<protein>
    <submittedName>
        <fullName evidence="2">Outer membrane lipoprotein pcp</fullName>
    </submittedName>
</protein>
<dbReference type="EMBL" id="AP018738">
    <property type="protein sequence ID" value="BBE51677.1"/>
    <property type="molecule type" value="Genomic_DNA"/>
</dbReference>